<dbReference type="InterPro" id="IPR002104">
    <property type="entry name" value="Integrase_catalytic"/>
</dbReference>
<keyword evidence="7" id="KW-1185">Reference proteome</keyword>
<dbReference type="EMBL" id="JH109152">
    <property type="protein sequence ID" value="EGW22120.1"/>
    <property type="molecule type" value="Genomic_DNA"/>
</dbReference>
<evidence type="ECO:0000259" key="5">
    <source>
        <dbReference type="PROSITE" id="PS51898"/>
    </source>
</evidence>
<evidence type="ECO:0000256" key="2">
    <source>
        <dbReference type="ARBA" id="ARBA00022908"/>
    </source>
</evidence>
<dbReference type="InterPro" id="IPR050808">
    <property type="entry name" value="Phage_Integrase"/>
</dbReference>
<evidence type="ECO:0000313" key="7">
    <source>
        <dbReference type="Proteomes" id="UP000004664"/>
    </source>
</evidence>
<dbReference type="InterPro" id="IPR038488">
    <property type="entry name" value="Integrase_DNA-bd_sf"/>
</dbReference>
<evidence type="ECO:0000256" key="1">
    <source>
        <dbReference type="ARBA" id="ARBA00008857"/>
    </source>
</evidence>
<sequence>MAITDAWLKANSGKGRDVVEEKTDRDGLSARVSKKGKIVFQLRFRHDGRQSRLDLGTYPLITLKQAREEALKLKAELEKGHDPRIIKKTDKLKNIEVLSLEDVFEKWYEAYCIHNKKIHRQIKRSFEIYVFPEFGGIPPDRISTDNWVTLLEGVKKRFPAIAARLLINAKQMLSWAVRRKLVASNEIYQISAKADLSITKKKSTRSLDAEEIRMLLMALDGSRMSAKNRLFVRLCLIYGCRNTELRVAKKQYLDFCKMTWETPPEDHKTGKLSGKPLTRPITPYTKNLFEECIALSGSSEYLFTNEGSDAVMGVGAPLSLPYNVMQWLRKNNGYEMAHWSIKALRKTARTNFSTLTQPHIAEIMLGHKLPGEWEVYDQHLYLVEQADCLIKWVERLNSIVQADS</sequence>
<evidence type="ECO:0000313" key="6">
    <source>
        <dbReference type="EMBL" id="EGW22120.1"/>
    </source>
</evidence>
<proteinExistence type="inferred from homology"/>
<dbReference type="GO" id="GO:0006310">
    <property type="term" value="P:DNA recombination"/>
    <property type="evidence" value="ECO:0007669"/>
    <property type="project" value="UniProtKB-KW"/>
</dbReference>
<dbReference type="InterPro" id="IPR013762">
    <property type="entry name" value="Integrase-like_cat_sf"/>
</dbReference>
<evidence type="ECO:0000256" key="4">
    <source>
        <dbReference type="ARBA" id="ARBA00023172"/>
    </source>
</evidence>
<protein>
    <submittedName>
        <fullName evidence="6">Integrase family protein</fullName>
    </submittedName>
</protein>
<dbReference type="Pfam" id="PF00589">
    <property type="entry name" value="Phage_integrase"/>
    <property type="match status" value="1"/>
</dbReference>
<dbReference type="Proteomes" id="UP000004664">
    <property type="component" value="Unassembled WGS sequence"/>
</dbReference>
<dbReference type="eggNOG" id="COG0582">
    <property type="taxonomic scope" value="Bacteria"/>
</dbReference>
<evidence type="ECO:0000256" key="3">
    <source>
        <dbReference type="ARBA" id="ARBA00023125"/>
    </source>
</evidence>
<dbReference type="PANTHER" id="PTHR30629">
    <property type="entry name" value="PROPHAGE INTEGRASE"/>
    <property type="match status" value="1"/>
</dbReference>
<dbReference type="Pfam" id="PF22022">
    <property type="entry name" value="Phage_int_M"/>
    <property type="match status" value="1"/>
</dbReference>
<dbReference type="PROSITE" id="PS51898">
    <property type="entry name" value="TYR_RECOMBINASE"/>
    <property type="match status" value="1"/>
</dbReference>
<dbReference type="OrthoDB" id="9795573at2"/>
<gene>
    <name evidence="6" type="ORF">Mettu_0920</name>
</gene>
<organism evidence="6 7">
    <name type="scientific">Methylobacter tundripaludum (strain ATCC BAA-1195 / DSM 17260 / SV96)</name>
    <dbReference type="NCBI Taxonomy" id="697282"/>
    <lineage>
        <taxon>Bacteria</taxon>
        <taxon>Pseudomonadati</taxon>
        <taxon>Pseudomonadota</taxon>
        <taxon>Gammaproteobacteria</taxon>
        <taxon>Methylococcales</taxon>
        <taxon>Methylococcaceae</taxon>
        <taxon>Methylobacter</taxon>
    </lineage>
</organism>
<dbReference type="Pfam" id="PF13356">
    <property type="entry name" value="Arm-DNA-bind_3"/>
    <property type="match status" value="1"/>
</dbReference>
<dbReference type="InterPro" id="IPR025166">
    <property type="entry name" value="Integrase_DNA_bind_dom"/>
</dbReference>
<name>G3IRA9_METTV</name>
<dbReference type="InterPro" id="IPR011010">
    <property type="entry name" value="DNA_brk_join_enz"/>
</dbReference>
<keyword evidence="2" id="KW-0229">DNA integration</keyword>
<feature type="domain" description="Tyr recombinase" evidence="5">
    <location>
        <begin position="202"/>
        <end position="390"/>
    </location>
</feature>
<dbReference type="GO" id="GO:0003677">
    <property type="term" value="F:DNA binding"/>
    <property type="evidence" value="ECO:0007669"/>
    <property type="project" value="UniProtKB-KW"/>
</dbReference>
<dbReference type="Gene3D" id="1.10.150.130">
    <property type="match status" value="1"/>
</dbReference>
<keyword evidence="3" id="KW-0238">DNA-binding</keyword>
<dbReference type="InterPro" id="IPR010998">
    <property type="entry name" value="Integrase_recombinase_N"/>
</dbReference>
<dbReference type="InterPro" id="IPR053876">
    <property type="entry name" value="Phage_int_M"/>
</dbReference>
<dbReference type="PANTHER" id="PTHR30629:SF2">
    <property type="entry name" value="PROPHAGE INTEGRASE INTS-RELATED"/>
    <property type="match status" value="1"/>
</dbReference>
<dbReference type="SUPFAM" id="SSF56349">
    <property type="entry name" value="DNA breaking-rejoining enzymes"/>
    <property type="match status" value="1"/>
</dbReference>
<comment type="similarity">
    <text evidence="1">Belongs to the 'phage' integrase family.</text>
</comment>
<reference evidence="6 7" key="1">
    <citation type="submission" date="2011-06" db="EMBL/GenBank/DDBJ databases">
        <title>Genomic sequence of Methylobacter tundripaludum SV96.</title>
        <authorList>
            <consortium name="US DOE Joint Genome Institute"/>
            <person name="Lucas S."/>
            <person name="Han J."/>
            <person name="Lapidus A."/>
            <person name="Cheng J.-F."/>
            <person name="Goodwin L."/>
            <person name="Pitluck S."/>
            <person name="Held B."/>
            <person name="Detter J.C."/>
            <person name="Han C."/>
            <person name="Tapia R."/>
            <person name="Land M."/>
            <person name="Hauser L."/>
            <person name="Kyrpides N."/>
            <person name="Ivanova N."/>
            <person name="Ovchinnikova G."/>
            <person name="Pagani I."/>
            <person name="Klotz M.G."/>
            <person name="Dispirito A.A."/>
            <person name="Murrell J.C."/>
            <person name="Dunfield P."/>
            <person name="Kalyuzhnaya M.G."/>
            <person name="Svenning M."/>
            <person name="Trotsenko Y.A."/>
            <person name="Stein L.Y."/>
            <person name="Woyke T."/>
        </authorList>
    </citation>
    <scope>NUCLEOTIDE SEQUENCE [LARGE SCALE GENOMIC DNA]</scope>
    <source>
        <strain evidence="7">ATCC BAA-1195 / DSM 17260 / SV96</strain>
    </source>
</reference>
<dbReference type="Gene3D" id="1.10.443.10">
    <property type="entry name" value="Intergrase catalytic core"/>
    <property type="match status" value="1"/>
</dbReference>
<keyword evidence="4" id="KW-0233">DNA recombination</keyword>
<dbReference type="Gene3D" id="3.30.160.390">
    <property type="entry name" value="Integrase, DNA-binding domain"/>
    <property type="match status" value="1"/>
</dbReference>
<dbReference type="GO" id="GO:0015074">
    <property type="term" value="P:DNA integration"/>
    <property type="evidence" value="ECO:0007669"/>
    <property type="project" value="UniProtKB-KW"/>
</dbReference>
<dbReference type="RefSeq" id="WP_006890095.1">
    <property type="nucleotide sequence ID" value="NZ_JH109152.1"/>
</dbReference>
<dbReference type="AlphaFoldDB" id="G3IRA9"/>
<accession>G3IRA9</accession>
<dbReference type="HOGENOM" id="CLU_027562_0_4_6"/>